<keyword evidence="1 2" id="KW-0436">Ligase</keyword>
<dbReference type="HAMAP" id="MF_01867">
    <property type="entry name" value="BshC"/>
    <property type="match status" value="1"/>
</dbReference>
<evidence type="ECO:0000256" key="2">
    <source>
        <dbReference type="HAMAP-Rule" id="MF_01867"/>
    </source>
</evidence>
<feature type="domain" description="Bacillithiol biosynthesis BshC C-terminal coiled-coil" evidence="4">
    <location>
        <begin position="374"/>
        <end position="530"/>
    </location>
</feature>
<dbReference type="EMBL" id="CP042806">
    <property type="protein sequence ID" value="QEE27710.1"/>
    <property type="molecule type" value="Genomic_DNA"/>
</dbReference>
<evidence type="ECO:0000313" key="5">
    <source>
        <dbReference type="EMBL" id="QEE27710.1"/>
    </source>
</evidence>
<keyword evidence="6" id="KW-1185">Reference proteome</keyword>
<name>A0A5B9EAM5_9BACT</name>
<evidence type="ECO:0000259" key="4">
    <source>
        <dbReference type="Pfam" id="PF24850"/>
    </source>
</evidence>
<sequence>MRSECYPITVLPGVSRLFREYLAHWDNPILAESFGGHPADTAWRDKAPELTPEHRARLVSLLESQNPDPSPAARRHLEMLRDGAGVVVSGQQVGILGGPLYTLFKAATAVRRAKEATEAGVPHVPIFWPATEDHDLDEVNQVLLLTKNSAETLRLKSLVHRNTAVGGVVLPEEITELVEQATELLAWAPITETLKRHYAPGKTLAEAFTGLLREIFAAEGLLTIDAAERGYHELGSPVLLAAIEQAEELEAAVRARSQALVDAGYHAQVLLPEQGSLLFLFDEQTGERHALRHKDGAWKAGHVSYTTEELKALLLASPERFSPNALLRPVFQDQILPTSAYIGGPAEIAYFAQSGVLYDTILGRRTTVLPRMSATLVEPAIAKVMDQHELGLKEAFSSADDLALRLGARAMPVEGKKRLQAAGNALDRELDALLGWMQSVDGELARSGEVSASKMRYQMNRLRRMSARFEQEKNASLRKHADAVTLNLFPEGHVQERAVAGTWFLARTGDDFPAEIVSHAGQECSGHKAIFL</sequence>
<dbReference type="PIRSF" id="PIRSF012535">
    <property type="entry name" value="UCP012535"/>
    <property type="match status" value="1"/>
</dbReference>
<proteinExistence type="inferred from homology"/>
<evidence type="ECO:0000256" key="1">
    <source>
        <dbReference type="ARBA" id="ARBA00022598"/>
    </source>
</evidence>
<dbReference type="Pfam" id="PF24850">
    <property type="entry name" value="CC_BshC"/>
    <property type="match status" value="1"/>
</dbReference>
<reference evidence="5 6" key="1">
    <citation type="submission" date="2019-08" db="EMBL/GenBank/DDBJ databases">
        <title>Complete genome sequence of Terriglobus albidus strain ORNL.</title>
        <authorList>
            <person name="Podar M."/>
        </authorList>
    </citation>
    <scope>NUCLEOTIDE SEQUENCE [LARGE SCALE GENOMIC DNA]</scope>
    <source>
        <strain evidence="5 6">ORNL</strain>
    </source>
</reference>
<dbReference type="EC" id="6.-.-.-" evidence="2"/>
<protein>
    <recommendedName>
        <fullName evidence="2">Putative cysteine ligase BshC</fullName>
        <ecNumber evidence="2">6.-.-.-</ecNumber>
    </recommendedName>
</protein>
<dbReference type="AlphaFoldDB" id="A0A5B9EAM5"/>
<organism evidence="5 6">
    <name type="scientific">Terriglobus albidus</name>
    <dbReference type="NCBI Taxonomy" id="1592106"/>
    <lineage>
        <taxon>Bacteria</taxon>
        <taxon>Pseudomonadati</taxon>
        <taxon>Acidobacteriota</taxon>
        <taxon>Terriglobia</taxon>
        <taxon>Terriglobales</taxon>
        <taxon>Acidobacteriaceae</taxon>
        <taxon>Terriglobus</taxon>
    </lineage>
</organism>
<evidence type="ECO:0000259" key="3">
    <source>
        <dbReference type="Pfam" id="PF10079"/>
    </source>
</evidence>
<dbReference type="OrthoDB" id="9765151at2"/>
<accession>A0A5B9EAM5</accession>
<dbReference type="Proteomes" id="UP000321820">
    <property type="component" value="Chromosome"/>
</dbReference>
<evidence type="ECO:0000313" key="6">
    <source>
        <dbReference type="Proteomes" id="UP000321820"/>
    </source>
</evidence>
<dbReference type="InterPro" id="IPR055399">
    <property type="entry name" value="CC_BshC"/>
</dbReference>
<dbReference type="GO" id="GO:0016874">
    <property type="term" value="F:ligase activity"/>
    <property type="evidence" value="ECO:0007669"/>
    <property type="project" value="UniProtKB-UniRule"/>
</dbReference>
<comment type="similarity">
    <text evidence="2">Belongs to the BshC family.</text>
</comment>
<gene>
    <name evidence="2 5" type="primary">bshC</name>
    <name evidence="5" type="ORF">FTW19_06700</name>
</gene>
<dbReference type="Pfam" id="PF10079">
    <property type="entry name" value="Rossmann-like_BshC"/>
    <property type="match status" value="1"/>
</dbReference>
<dbReference type="RefSeq" id="WP_147646900.1">
    <property type="nucleotide sequence ID" value="NZ_CP042806.1"/>
</dbReference>
<dbReference type="KEGG" id="talb:FTW19_06700"/>
<dbReference type="InterPro" id="IPR055398">
    <property type="entry name" value="Rossmann-like_BshC"/>
</dbReference>
<dbReference type="NCBIfam" id="TIGR03998">
    <property type="entry name" value="thiol_BshC"/>
    <property type="match status" value="1"/>
</dbReference>
<dbReference type="InterPro" id="IPR011199">
    <property type="entry name" value="Bacillithiol_biosynth_BshC"/>
</dbReference>
<feature type="domain" description="Bacillithiol biosynthesis BshC N-terminal Rossmann-like" evidence="3">
    <location>
        <begin position="2"/>
        <end position="372"/>
    </location>
</feature>